<name>A0A9P0HBQ8_NEZVI</name>
<protein>
    <submittedName>
        <fullName evidence="1">Uncharacterized protein</fullName>
    </submittedName>
</protein>
<dbReference type="EMBL" id="OV725080">
    <property type="protein sequence ID" value="CAH1398929.1"/>
    <property type="molecule type" value="Genomic_DNA"/>
</dbReference>
<accession>A0A9P0HBQ8</accession>
<sequence length="69" mass="8221">MSALVNYPLTIPARIRIQRKQMFLSFGSSPQTAGRWLLSDVFRRERRRCVETRWQGRQIMSDMTEIAEF</sequence>
<evidence type="ECO:0000313" key="2">
    <source>
        <dbReference type="Proteomes" id="UP001152798"/>
    </source>
</evidence>
<gene>
    <name evidence="1" type="ORF">NEZAVI_LOCUS8485</name>
</gene>
<organism evidence="1 2">
    <name type="scientific">Nezara viridula</name>
    <name type="common">Southern green stink bug</name>
    <name type="synonym">Cimex viridulus</name>
    <dbReference type="NCBI Taxonomy" id="85310"/>
    <lineage>
        <taxon>Eukaryota</taxon>
        <taxon>Metazoa</taxon>
        <taxon>Ecdysozoa</taxon>
        <taxon>Arthropoda</taxon>
        <taxon>Hexapoda</taxon>
        <taxon>Insecta</taxon>
        <taxon>Pterygota</taxon>
        <taxon>Neoptera</taxon>
        <taxon>Paraneoptera</taxon>
        <taxon>Hemiptera</taxon>
        <taxon>Heteroptera</taxon>
        <taxon>Panheteroptera</taxon>
        <taxon>Pentatomomorpha</taxon>
        <taxon>Pentatomoidea</taxon>
        <taxon>Pentatomidae</taxon>
        <taxon>Pentatominae</taxon>
        <taxon>Nezara</taxon>
    </lineage>
</organism>
<proteinExistence type="predicted"/>
<dbReference type="Proteomes" id="UP001152798">
    <property type="component" value="Chromosome 4"/>
</dbReference>
<keyword evidence="2" id="KW-1185">Reference proteome</keyword>
<reference evidence="1" key="1">
    <citation type="submission" date="2022-01" db="EMBL/GenBank/DDBJ databases">
        <authorList>
            <person name="King R."/>
        </authorList>
    </citation>
    <scope>NUCLEOTIDE SEQUENCE</scope>
</reference>
<dbReference type="AlphaFoldDB" id="A0A9P0HBQ8"/>
<evidence type="ECO:0000313" key="1">
    <source>
        <dbReference type="EMBL" id="CAH1398929.1"/>
    </source>
</evidence>
<dbReference type="OrthoDB" id="10438125at2759"/>